<feature type="compositionally biased region" description="Polar residues" evidence="1">
    <location>
        <begin position="34"/>
        <end position="49"/>
    </location>
</feature>
<accession>A0ABW0PHY2</accession>
<organism evidence="2 3">
    <name type="scientific">Massilia jejuensis</name>
    <dbReference type="NCBI Taxonomy" id="648894"/>
    <lineage>
        <taxon>Bacteria</taxon>
        <taxon>Pseudomonadati</taxon>
        <taxon>Pseudomonadota</taxon>
        <taxon>Betaproteobacteria</taxon>
        <taxon>Burkholderiales</taxon>
        <taxon>Oxalobacteraceae</taxon>
        <taxon>Telluria group</taxon>
        <taxon>Massilia</taxon>
    </lineage>
</organism>
<comment type="caution">
    <text evidence="2">The sequence shown here is derived from an EMBL/GenBank/DDBJ whole genome shotgun (WGS) entry which is preliminary data.</text>
</comment>
<protein>
    <submittedName>
        <fullName evidence="2">Uncharacterized protein</fullName>
    </submittedName>
</protein>
<gene>
    <name evidence="2" type="ORF">ACFPOU_08375</name>
</gene>
<reference evidence="3" key="1">
    <citation type="journal article" date="2019" name="Int. J. Syst. Evol. Microbiol.">
        <title>The Global Catalogue of Microorganisms (GCM) 10K type strain sequencing project: providing services to taxonomists for standard genome sequencing and annotation.</title>
        <authorList>
            <consortium name="The Broad Institute Genomics Platform"/>
            <consortium name="The Broad Institute Genome Sequencing Center for Infectious Disease"/>
            <person name="Wu L."/>
            <person name="Ma J."/>
        </authorList>
    </citation>
    <scope>NUCLEOTIDE SEQUENCE [LARGE SCALE GENOMIC DNA]</scope>
    <source>
        <strain evidence="3">CCUG 38813</strain>
    </source>
</reference>
<sequence length="79" mass="8748">MTSKLDPKEIDALRAAGYHVEAVAGQGDERYAWGNSQSGASQKDTQQPPRRSRDQAWRDCQDYVDGEGAAPAQPDWLDK</sequence>
<evidence type="ECO:0000313" key="2">
    <source>
        <dbReference type="EMBL" id="MFC5511142.1"/>
    </source>
</evidence>
<dbReference type="RefSeq" id="WP_379719416.1">
    <property type="nucleotide sequence ID" value="NZ_JBHSMS010000026.1"/>
</dbReference>
<keyword evidence="3" id="KW-1185">Reference proteome</keyword>
<dbReference type="EMBL" id="JBHSMS010000026">
    <property type="protein sequence ID" value="MFC5511142.1"/>
    <property type="molecule type" value="Genomic_DNA"/>
</dbReference>
<evidence type="ECO:0000256" key="1">
    <source>
        <dbReference type="SAM" id="MobiDB-lite"/>
    </source>
</evidence>
<feature type="region of interest" description="Disordered" evidence="1">
    <location>
        <begin position="29"/>
        <end position="57"/>
    </location>
</feature>
<proteinExistence type="predicted"/>
<name>A0ABW0PHY2_9BURK</name>
<dbReference type="Proteomes" id="UP001596031">
    <property type="component" value="Unassembled WGS sequence"/>
</dbReference>
<evidence type="ECO:0000313" key="3">
    <source>
        <dbReference type="Proteomes" id="UP001596031"/>
    </source>
</evidence>